<reference evidence="1 2" key="1">
    <citation type="submission" date="2021-06" db="EMBL/GenBank/DDBJ databases">
        <authorList>
            <person name="Kallberg Y."/>
            <person name="Tangrot J."/>
            <person name="Rosling A."/>
        </authorList>
    </citation>
    <scope>NUCLEOTIDE SEQUENCE [LARGE SCALE GENOMIC DNA]</scope>
    <source>
        <strain evidence="1 2">120-4 pot B 10/14</strain>
    </source>
</reference>
<feature type="non-terminal residue" evidence="1">
    <location>
        <position position="72"/>
    </location>
</feature>
<evidence type="ECO:0000313" key="1">
    <source>
        <dbReference type="EMBL" id="CAG8672044.1"/>
    </source>
</evidence>
<protein>
    <submittedName>
        <fullName evidence="1">33856_t:CDS:1</fullName>
    </submittedName>
</protein>
<comment type="caution">
    <text evidence="1">The sequence shown here is derived from an EMBL/GenBank/DDBJ whole genome shotgun (WGS) entry which is preliminary data.</text>
</comment>
<evidence type="ECO:0000313" key="2">
    <source>
        <dbReference type="Proteomes" id="UP000789901"/>
    </source>
</evidence>
<dbReference type="Proteomes" id="UP000789901">
    <property type="component" value="Unassembled WGS sequence"/>
</dbReference>
<accession>A0ABN7UTG8</accession>
<gene>
    <name evidence="1" type="ORF">GMARGA_LOCUS10478</name>
</gene>
<proteinExistence type="predicted"/>
<organism evidence="1 2">
    <name type="scientific">Gigaspora margarita</name>
    <dbReference type="NCBI Taxonomy" id="4874"/>
    <lineage>
        <taxon>Eukaryota</taxon>
        <taxon>Fungi</taxon>
        <taxon>Fungi incertae sedis</taxon>
        <taxon>Mucoromycota</taxon>
        <taxon>Glomeromycotina</taxon>
        <taxon>Glomeromycetes</taxon>
        <taxon>Diversisporales</taxon>
        <taxon>Gigasporaceae</taxon>
        <taxon>Gigaspora</taxon>
    </lineage>
</organism>
<keyword evidence="2" id="KW-1185">Reference proteome</keyword>
<dbReference type="EMBL" id="CAJVQB010005876">
    <property type="protein sequence ID" value="CAG8672044.1"/>
    <property type="molecule type" value="Genomic_DNA"/>
</dbReference>
<name>A0ABN7UTG8_GIGMA</name>
<sequence length="72" mass="8234">MRNNLVKDLDESIMKLLKDAKNLTLEFKLNLYNKNIYPDNNLGSEKENVFSDNASLDTLSAKLISDQENEIS</sequence>